<evidence type="ECO:0000313" key="3">
    <source>
        <dbReference type="EMBL" id="QDT73334.1"/>
    </source>
</evidence>
<feature type="domain" description="Methanolan biosynthesis EpsI" evidence="2">
    <location>
        <begin position="24"/>
        <end position="138"/>
    </location>
</feature>
<dbReference type="EMBL" id="CP036339">
    <property type="protein sequence ID" value="QDT73334.1"/>
    <property type="molecule type" value="Genomic_DNA"/>
</dbReference>
<sequence>MNDKLVKSKPARGVVSALVPVAAALLLVVIGGAWYGNYSQRWGPPPDMVAASAKLEHLPRQFGDWSLAEDLPFDEATRNMLECAGHVNRRYINQKTRQGVSLAIIVGPPGPTSVHTPEICFSSRAFQQAGERSRHNFGDAPGKSDSFWTLDFTSPNVLADGLRVYYAWSRGDDWEASESPRYEFAAAPYLYKLQLAAPVAAGAKAGDADVGQKFLEEFLQAAWPEGAAGIPN</sequence>
<reference evidence="3 4" key="1">
    <citation type="submission" date="2019-02" db="EMBL/GenBank/DDBJ databases">
        <title>Deep-cultivation of Planctomycetes and their phenomic and genomic characterization uncovers novel biology.</title>
        <authorList>
            <person name="Wiegand S."/>
            <person name="Jogler M."/>
            <person name="Boedeker C."/>
            <person name="Pinto D."/>
            <person name="Vollmers J."/>
            <person name="Rivas-Marin E."/>
            <person name="Kohn T."/>
            <person name="Peeters S.H."/>
            <person name="Heuer A."/>
            <person name="Rast P."/>
            <person name="Oberbeckmann S."/>
            <person name="Bunk B."/>
            <person name="Jeske O."/>
            <person name="Meyerdierks A."/>
            <person name="Storesund J.E."/>
            <person name="Kallscheuer N."/>
            <person name="Luecker S."/>
            <person name="Lage O.M."/>
            <person name="Pohl T."/>
            <person name="Merkel B.J."/>
            <person name="Hornburger P."/>
            <person name="Mueller R.-W."/>
            <person name="Bruemmer F."/>
            <person name="Labrenz M."/>
            <person name="Spormann A.M."/>
            <person name="Op den Camp H."/>
            <person name="Overmann J."/>
            <person name="Amann R."/>
            <person name="Jetten M.S.M."/>
            <person name="Mascher T."/>
            <person name="Medema M.H."/>
            <person name="Devos D.P."/>
            <person name="Kaster A.-K."/>
            <person name="Ovreas L."/>
            <person name="Rohde M."/>
            <person name="Galperin M.Y."/>
            <person name="Jogler C."/>
        </authorList>
    </citation>
    <scope>NUCLEOTIDE SEQUENCE [LARGE SCALE GENOMIC DNA]</scope>
    <source>
        <strain evidence="3 4">I41</strain>
    </source>
</reference>
<dbReference type="KEGG" id="llh:I41_25230"/>
<keyword evidence="1" id="KW-0812">Transmembrane</keyword>
<dbReference type="InterPro" id="IPR014263">
    <property type="entry name" value="Methanolan_biosynth_EpsI"/>
</dbReference>
<feature type="transmembrane region" description="Helical" evidence="1">
    <location>
        <begin position="12"/>
        <end position="35"/>
    </location>
</feature>
<keyword evidence="4" id="KW-1185">Reference proteome</keyword>
<dbReference type="AlphaFoldDB" id="A0A517TY83"/>
<accession>A0A517TY83</accession>
<keyword evidence="1" id="KW-1133">Transmembrane helix</keyword>
<evidence type="ECO:0000256" key="1">
    <source>
        <dbReference type="SAM" id="Phobius"/>
    </source>
</evidence>
<proteinExistence type="predicted"/>
<gene>
    <name evidence="3" type="ORF">I41_25230</name>
</gene>
<dbReference type="Pfam" id="PF11984">
    <property type="entry name" value="DUF3485"/>
    <property type="match status" value="1"/>
</dbReference>
<organism evidence="3 4">
    <name type="scientific">Lacipirellula limnantheis</name>
    <dbReference type="NCBI Taxonomy" id="2528024"/>
    <lineage>
        <taxon>Bacteria</taxon>
        <taxon>Pseudomonadati</taxon>
        <taxon>Planctomycetota</taxon>
        <taxon>Planctomycetia</taxon>
        <taxon>Pirellulales</taxon>
        <taxon>Lacipirellulaceae</taxon>
        <taxon>Lacipirellula</taxon>
    </lineage>
</organism>
<protein>
    <recommendedName>
        <fullName evidence="2">Methanolan biosynthesis EpsI domain-containing protein</fullName>
    </recommendedName>
</protein>
<evidence type="ECO:0000259" key="2">
    <source>
        <dbReference type="Pfam" id="PF11984"/>
    </source>
</evidence>
<dbReference type="RefSeq" id="WP_145432935.1">
    <property type="nucleotide sequence ID" value="NZ_CP036339.1"/>
</dbReference>
<name>A0A517TY83_9BACT</name>
<dbReference type="Proteomes" id="UP000317909">
    <property type="component" value="Chromosome"/>
</dbReference>
<keyword evidence="1" id="KW-0472">Membrane</keyword>
<dbReference type="OrthoDB" id="288208at2"/>
<evidence type="ECO:0000313" key="4">
    <source>
        <dbReference type="Proteomes" id="UP000317909"/>
    </source>
</evidence>